<dbReference type="Gene3D" id="2.60.120.200">
    <property type="match status" value="1"/>
</dbReference>
<evidence type="ECO:0000256" key="9">
    <source>
        <dbReference type="ARBA" id="ARBA00022734"/>
    </source>
</evidence>
<evidence type="ECO:0000256" key="7">
    <source>
        <dbReference type="ARBA" id="ARBA00022692"/>
    </source>
</evidence>
<comment type="subcellular location">
    <subcellularLocation>
        <location evidence="1">Cell membrane</location>
        <topology evidence="1">Single-pass type I membrane protein</topology>
    </subcellularLocation>
</comment>
<dbReference type="InterPro" id="IPR019825">
    <property type="entry name" value="Lectin_legB_Mn/Ca_BS"/>
</dbReference>
<keyword evidence="12 16" id="KW-1133">Transmembrane helix</keyword>
<dbReference type="FunFam" id="2.60.120.200:FF:000198">
    <property type="entry name" value="Probable L-type lectin-domain containing receptor kinase S.5"/>
    <property type="match status" value="1"/>
</dbReference>
<evidence type="ECO:0000256" key="11">
    <source>
        <dbReference type="ARBA" id="ARBA00022840"/>
    </source>
</evidence>
<evidence type="ECO:0000256" key="2">
    <source>
        <dbReference type="ARBA" id="ARBA00008536"/>
    </source>
</evidence>
<dbReference type="AlphaFoldDB" id="A0A2G2YNM4"/>
<evidence type="ECO:0000256" key="8">
    <source>
        <dbReference type="ARBA" id="ARBA00022729"/>
    </source>
</evidence>
<keyword evidence="6" id="KW-0418">Kinase</keyword>
<dbReference type="InterPro" id="IPR011009">
    <property type="entry name" value="Kinase-like_dom_sf"/>
</dbReference>
<dbReference type="Gene3D" id="3.30.200.20">
    <property type="entry name" value="Phosphorylase Kinase, domain 1"/>
    <property type="match status" value="1"/>
</dbReference>
<dbReference type="EMBL" id="AYRZ02000010">
    <property type="protein sequence ID" value="PHT71353.1"/>
    <property type="molecule type" value="Genomic_DNA"/>
</dbReference>
<comment type="caution">
    <text evidence="18">The sequence shown here is derived from an EMBL/GenBank/DDBJ whole genome shotgun (WGS) entry which is preliminary data.</text>
</comment>
<dbReference type="EC" id="2.7.11.1" evidence="4"/>
<dbReference type="InterPro" id="IPR013320">
    <property type="entry name" value="ConA-like_dom_sf"/>
</dbReference>
<comment type="similarity">
    <text evidence="3">In the C-terminal section; belongs to the protein kinase superfamily. Ser/Thr protein kinase family.</text>
</comment>
<sequence length="1046" mass="118236">MENRLYFKSGGKSLLSLNPSERLGLIGWESSKMALRRMVKLLKDDLKKSIQQFYVKQKTEKNFNATFVPLITKKAGATELKDFRPISLITGVYEIITKLMVERLKRVIDKLVNKNQMSFIKGRQIMDATLITSECIDYRMKGTSPGVMVKLDIEKAYDHVSWSFLLNALKQMGFGERKITNESQMQAAATTVGATSIASTSRANAPQPMAPAEKLRKFAGIDFKRWQQKMFFYLTTLCLQRFTREDAPEVPEGTSDKEHFIIVKAWKHPDFLCRNYILSDSKSVVSQVQELQVIIHDLLAEGLIVNDAFQVAEIIEKLPPMWKDFKNYLKHKCKEMTVEDLIVRLRIEEDNKAAERRELLSSGIIIVDYVKSKDNVSDPLTKGLSREGVERTSKGMGLRPRTSQHDGVLVIRVDCLNFSYPNFSHPNFKYPKFSRGSDFINTNHSYVAFDTIQVTGDARGASISNLSGRIWYSQPLTIWRKNLTVSFNSTFVINITPESNPWGEGLAFILSKESGPNSIPDNSYGQWLGIVNASTNGSSSNNIIAVEFDTKKSYLEDLDDNHVGIDINSINSVNQVSLTERGINLSQAIDVIASVQYDGESNFLKVYTFMSNQTRDDERNPIISMPLDLSAHLPEDVFVGFSASTGVYTQLNCIKAWNFTSTEFRKNNSKDNSVSILWLWILIPIISVLVMFLGGVFIYFAWTRKKTRMQVLEQDDNIDIQILNSATAPQRFQLKDLKRATGNFDPTFLRFFKDSRQGAKDLIAEVTTIGNLHHKNLVKLIGWCYESNELLVVYEFMPNGSLDKLIFCEENGEIREGLSLNWEIRHGIICGIAEALDYLHNGCQKRVLHRDIKASNIMLDSELNARLGDFGLARTVQVNGKTHHSTKEIAGTIGYMAPESFLIGRATVETDVFAFGVLILEVACGRKPGKQYEENIYSNRVIEYVWDMYKTGKIIDAIDVRLDRDFDEEQAECVLILGLACCHPNPYERPSMKTALQILTGESVLPNIPTEKPVFVWPARAPSTNVAYGDSLQESQLTPITVLTGR</sequence>
<evidence type="ECO:0000313" key="18">
    <source>
        <dbReference type="EMBL" id="PHT71353.1"/>
    </source>
</evidence>
<evidence type="ECO:0000256" key="4">
    <source>
        <dbReference type="ARBA" id="ARBA00012513"/>
    </source>
</evidence>
<dbReference type="PANTHER" id="PTHR27007">
    <property type="match status" value="1"/>
</dbReference>
<evidence type="ECO:0000256" key="12">
    <source>
        <dbReference type="ARBA" id="ARBA00022989"/>
    </source>
</evidence>
<protein>
    <recommendedName>
        <fullName evidence="4">non-specific serine/threonine protein kinase</fullName>
        <ecNumber evidence="4">2.7.11.1</ecNumber>
    </recommendedName>
</protein>
<dbReference type="Gramene" id="PHT71353">
    <property type="protein sequence ID" value="PHT71353"/>
    <property type="gene ID" value="T459_26457"/>
</dbReference>
<dbReference type="GO" id="GO:0005524">
    <property type="term" value="F:ATP binding"/>
    <property type="evidence" value="ECO:0007669"/>
    <property type="project" value="UniProtKB-KW"/>
</dbReference>
<evidence type="ECO:0000256" key="15">
    <source>
        <dbReference type="ARBA" id="ARBA00023180"/>
    </source>
</evidence>
<dbReference type="Pfam" id="PF14223">
    <property type="entry name" value="Retrotran_gag_2"/>
    <property type="match status" value="1"/>
</dbReference>
<dbReference type="Proteomes" id="UP000222542">
    <property type="component" value="Unassembled WGS sequence"/>
</dbReference>
<reference evidence="18 19" key="1">
    <citation type="journal article" date="2014" name="Nat. Genet.">
        <title>Genome sequence of the hot pepper provides insights into the evolution of pungency in Capsicum species.</title>
        <authorList>
            <person name="Kim S."/>
            <person name="Park M."/>
            <person name="Yeom S.I."/>
            <person name="Kim Y.M."/>
            <person name="Lee J.M."/>
            <person name="Lee H.A."/>
            <person name="Seo E."/>
            <person name="Choi J."/>
            <person name="Cheong K."/>
            <person name="Kim K.T."/>
            <person name="Jung K."/>
            <person name="Lee G.W."/>
            <person name="Oh S.K."/>
            <person name="Bae C."/>
            <person name="Kim S.B."/>
            <person name="Lee H.Y."/>
            <person name="Kim S.Y."/>
            <person name="Kim M.S."/>
            <person name="Kang B.C."/>
            <person name="Jo Y.D."/>
            <person name="Yang H.B."/>
            <person name="Jeong H.J."/>
            <person name="Kang W.H."/>
            <person name="Kwon J.K."/>
            <person name="Shin C."/>
            <person name="Lim J.Y."/>
            <person name="Park J.H."/>
            <person name="Huh J.H."/>
            <person name="Kim J.S."/>
            <person name="Kim B.D."/>
            <person name="Cohen O."/>
            <person name="Paran I."/>
            <person name="Suh M.C."/>
            <person name="Lee S.B."/>
            <person name="Kim Y.K."/>
            <person name="Shin Y."/>
            <person name="Noh S.J."/>
            <person name="Park J."/>
            <person name="Seo Y.S."/>
            <person name="Kwon S.Y."/>
            <person name="Kim H.A."/>
            <person name="Park J.M."/>
            <person name="Kim H.J."/>
            <person name="Choi S.B."/>
            <person name="Bosland P.W."/>
            <person name="Reeves G."/>
            <person name="Jo S.H."/>
            <person name="Lee B.W."/>
            <person name="Cho H.T."/>
            <person name="Choi H.S."/>
            <person name="Lee M.S."/>
            <person name="Yu Y."/>
            <person name="Do Choi Y."/>
            <person name="Park B.S."/>
            <person name="van Deynze A."/>
            <person name="Ashrafi H."/>
            <person name="Hill T."/>
            <person name="Kim W.T."/>
            <person name="Pai H.S."/>
            <person name="Ahn H.K."/>
            <person name="Yeam I."/>
            <person name="Giovannoni J.J."/>
            <person name="Rose J.K."/>
            <person name="Sorensen I."/>
            <person name="Lee S.J."/>
            <person name="Kim R.W."/>
            <person name="Choi I.Y."/>
            <person name="Choi B.S."/>
            <person name="Lim J.S."/>
            <person name="Lee Y.H."/>
            <person name="Choi D."/>
        </authorList>
    </citation>
    <scope>NUCLEOTIDE SEQUENCE [LARGE SCALE GENOMIC DNA]</scope>
    <source>
        <strain evidence="19">cv. CM334</strain>
    </source>
</reference>
<keyword evidence="6" id="KW-0723">Serine/threonine-protein kinase</keyword>
<dbReference type="PROSITE" id="PS00307">
    <property type="entry name" value="LECTIN_LEGUME_BETA"/>
    <property type="match status" value="1"/>
</dbReference>
<evidence type="ECO:0000256" key="13">
    <source>
        <dbReference type="ARBA" id="ARBA00023136"/>
    </source>
</evidence>
<dbReference type="SUPFAM" id="SSF49899">
    <property type="entry name" value="Concanavalin A-like lectins/glucanases"/>
    <property type="match status" value="1"/>
</dbReference>
<dbReference type="GO" id="GO:0030246">
    <property type="term" value="F:carbohydrate binding"/>
    <property type="evidence" value="ECO:0007669"/>
    <property type="project" value="UniProtKB-KW"/>
</dbReference>
<evidence type="ECO:0000256" key="6">
    <source>
        <dbReference type="ARBA" id="ARBA00022527"/>
    </source>
</evidence>
<proteinExistence type="inferred from homology"/>
<keyword evidence="8" id="KW-0732">Signal</keyword>
<comment type="similarity">
    <text evidence="2">In the N-terminal section; belongs to the leguminous lectin family.</text>
</comment>
<dbReference type="GO" id="GO:0005886">
    <property type="term" value="C:plasma membrane"/>
    <property type="evidence" value="ECO:0000318"/>
    <property type="project" value="GO_Central"/>
</dbReference>
<evidence type="ECO:0000259" key="17">
    <source>
        <dbReference type="PROSITE" id="PS50011"/>
    </source>
</evidence>
<dbReference type="InterPro" id="IPR000719">
    <property type="entry name" value="Prot_kinase_dom"/>
</dbReference>
<dbReference type="SMART" id="SM00220">
    <property type="entry name" value="S_TKc"/>
    <property type="match status" value="1"/>
</dbReference>
<evidence type="ECO:0000256" key="10">
    <source>
        <dbReference type="ARBA" id="ARBA00022741"/>
    </source>
</evidence>
<name>A0A2G2YNM4_CAPAN</name>
<accession>A0A2G2YNM4</accession>
<feature type="transmembrane region" description="Helical" evidence="16">
    <location>
        <begin position="677"/>
        <end position="702"/>
    </location>
</feature>
<evidence type="ECO:0000256" key="3">
    <source>
        <dbReference type="ARBA" id="ARBA00010217"/>
    </source>
</evidence>
<dbReference type="CDD" id="cd06899">
    <property type="entry name" value="lectin_legume_LecRK_Arcelin_ConA"/>
    <property type="match status" value="1"/>
</dbReference>
<dbReference type="Pfam" id="PF00139">
    <property type="entry name" value="Lectin_legB"/>
    <property type="match status" value="1"/>
</dbReference>
<evidence type="ECO:0000256" key="16">
    <source>
        <dbReference type="SAM" id="Phobius"/>
    </source>
</evidence>
<feature type="domain" description="Protein kinase" evidence="17">
    <location>
        <begin position="686"/>
        <end position="1005"/>
    </location>
</feature>
<dbReference type="InterPro" id="IPR001220">
    <property type="entry name" value="Legume_lectin_dom"/>
</dbReference>
<dbReference type="Pfam" id="PF00078">
    <property type="entry name" value="RVT_1"/>
    <property type="match status" value="1"/>
</dbReference>
<keyword evidence="19" id="KW-1185">Reference proteome</keyword>
<dbReference type="SUPFAM" id="SSF56112">
    <property type="entry name" value="Protein kinase-like (PK-like)"/>
    <property type="match status" value="1"/>
</dbReference>
<dbReference type="GO" id="GO:0004674">
    <property type="term" value="F:protein serine/threonine kinase activity"/>
    <property type="evidence" value="ECO:0007669"/>
    <property type="project" value="UniProtKB-KW"/>
</dbReference>
<gene>
    <name evidence="18" type="ORF">T459_26457</name>
</gene>
<dbReference type="FunFam" id="1.10.510.10:FF:000626">
    <property type="entry name" value="probable L-type lectin-domain containing receptor kinase S.5"/>
    <property type="match status" value="1"/>
</dbReference>
<keyword evidence="13 16" id="KW-0472">Membrane</keyword>
<evidence type="ECO:0000256" key="14">
    <source>
        <dbReference type="ARBA" id="ARBA00023170"/>
    </source>
</evidence>
<dbReference type="PROSITE" id="PS00108">
    <property type="entry name" value="PROTEIN_KINASE_ST"/>
    <property type="match status" value="1"/>
</dbReference>
<dbReference type="Gene3D" id="1.10.510.10">
    <property type="entry name" value="Transferase(Phosphotransferase) domain 1"/>
    <property type="match status" value="1"/>
</dbReference>
<evidence type="ECO:0000256" key="1">
    <source>
        <dbReference type="ARBA" id="ARBA00004251"/>
    </source>
</evidence>
<reference evidence="18 19" key="2">
    <citation type="journal article" date="2017" name="Genome Biol.">
        <title>New reference genome sequences of hot pepper reveal the massive evolution of plant disease-resistance genes by retroduplication.</title>
        <authorList>
            <person name="Kim S."/>
            <person name="Park J."/>
            <person name="Yeom S.I."/>
            <person name="Kim Y.M."/>
            <person name="Seo E."/>
            <person name="Kim K.T."/>
            <person name="Kim M.S."/>
            <person name="Lee J.M."/>
            <person name="Cheong K."/>
            <person name="Shin H.S."/>
            <person name="Kim S.B."/>
            <person name="Han K."/>
            <person name="Lee J."/>
            <person name="Park M."/>
            <person name="Lee H.A."/>
            <person name="Lee H.Y."/>
            <person name="Lee Y."/>
            <person name="Oh S."/>
            <person name="Lee J.H."/>
            <person name="Choi E."/>
            <person name="Choi E."/>
            <person name="Lee S.E."/>
            <person name="Jeon J."/>
            <person name="Kim H."/>
            <person name="Choi G."/>
            <person name="Song H."/>
            <person name="Lee J."/>
            <person name="Lee S.C."/>
            <person name="Kwon J.K."/>
            <person name="Lee H.Y."/>
            <person name="Koo N."/>
            <person name="Hong Y."/>
            <person name="Kim R.W."/>
            <person name="Kang W.H."/>
            <person name="Huh J.H."/>
            <person name="Kang B.C."/>
            <person name="Yang T.J."/>
            <person name="Lee Y.H."/>
            <person name="Bennetzen J.L."/>
            <person name="Choi D."/>
        </authorList>
    </citation>
    <scope>NUCLEOTIDE SEQUENCE [LARGE SCALE GENOMIC DNA]</scope>
    <source>
        <strain evidence="19">cv. CM334</strain>
    </source>
</reference>
<keyword evidence="11" id="KW-0067">ATP-binding</keyword>
<keyword evidence="6" id="KW-0808">Transferase</keyword>
<evidence type="ECO:0000256" key="5">
    <source>
        <dbReference type="ARBA" id="ARBA00022475"/>
    </source>
</evidence>
<evidence type="ECO:0000313" key="19">
    <source>
        <dbReference type="Proteomes" id="UP000222542"/>
    </source>
</evidence>
<dbReference type="InterPro" id="IPR050528">
    <property type="entry name" value="L-type_Lectin-RKs"/>
</dbReference>
<keyword evidence="15" id="KW-0325">Glycoprotein</keyword>
<dbReference type="InterPro" id="IPR000477">
    <property type="entry name" value="RT_dom"/>
</dbReference>
<keyword evidence="9" id="KW-0430">Lectin</keyword>
<keyword evidence="7 16" id="KW-0812">Transmembrane</keyword>
<organism evidence="18 19">
    <name type="scientific">Capsicum annuum</name>
    <name type="common">Capsicum pepper</name>
    <dbReference type="NCBI Taxonomy" id="4072"/>
    <lineage>
        <taxon>Eukaryota</taxon>
        <taxon>Viridiplantae</taxon>
        <taxon>Streptophyta</taxon>
        <taxon>Embryophyta</taxon>
        <taxon>Tracheophyta</taxon>
        <taxon>Spermatophyta</taxon>
        <taxon>Magnoliopsida</taxon>
        <taxon>eudicotyledons</taxon>
        <taxon>Gunneridae</taxon>
        <taxon>Pentapetalae</taxon>
        <taxon>asterids</taxon>
        <taxon>lamiids</taxon>
        <taxon>Solanales</taxon>
        <taxon>Solanaceae</taxon>
        <taxon>Solanoideae</taxon>
        <taxon>Capsiceae</taxon>
        <taxon>Capsicum</taxon>
    </lineage>
</organism>
<dbReference type="PROSITE" id="PS50011">
    <property type="entry name" value="PROTEIN_KINASE_DOM"/>
    <property type="match status" value="1"/>
</dbReference>
<keyword evidence="5" id="KW-1003">Cell membrane</keyword>
<dbReference type="InterPro" id="IPR008271">
    <property type="entry name" value="Ser/Thr_kinase_AS"/>
</dbReference>
<dbReference type="Pfam" id="PF00069">
    <property type="entry name" value="Pkinase"/>
    <property type="match status" value="1"/>
</dbReference>
<keyword evidence="14" id="KW-0675">Receptor</keyword>
<keyword evidence="10" id="KW-0547">Nucleotide-binding</keyword>